<dbReference type="AlphaFoldDB" id="A0AAE1A4C5"/>
<protein>
    <submittedName>
        <fullName evidence="1">Uncharacterized protein</fullName>
    </submittedName>
</protein>
<evidence type="ECO:0000313" key="1">
    <source>
        <dbReference type="EMBL" id="KAK3780742.1"/>
    </source>
</evidence>
<organism evidence="1 2">
    <name type="scientific">Elysia crispata</name>
    <name type="common">lettuce slug</name>
    <dbReference type="NCBI Taxonomy" id="231223"/>
    <lineage>
        <taxon>Eukaryota</taxon>
        <taxon>Metazoa</taxon>
        <taxon>Spiralia</taxon>
        <taxon>Lophotrochozoa</taxon>
        <taxon>Mollusca</taxon>
        <taxon>Gastropoda</taxon>
        <taxon>Heterobranchia</taxon>
        <taxon>Euthyneura</taxon>
        <taxon>Panpulmonata</taxon>
        <taxon>Sacoglossa</taxon>
        <taxon>Placobranchoidea</taxon>
        <taxon>Plakobranchidae</taxon>
        <taxon>Elysia</taxon>
    </lineage>
</organism>
<reference evidence="1" key="1">
    <citation type="journal article" date="2023" name="G3 (Bethesda)">
        <title>A reference genome for the long-term kleptoplast-retaining sea slug Elysia crispata morphotype clarki.</title>
        <authorList>
            <person name="Eastman K.E."/>
            <person name="Pendleton A.L."/>
            <person name="Shaikh M.A."/>
            <person name="Suttiyut T."/>
            <person name="Ogas R."/>
            <person name="Tomko P."/>
            <person name="Gavelis G."/>
            <person name="Widhalm J.R."/>
            <person name="Wisecaver J.H."/>
        </authorList>
    </citation>
    <scope>NUCLEOTIDE SEQUENCE</scope>
    <source>
        <strain evidence="1">ECLA1</strain>
    </source>
</reference>
<accession>A0AAE1A4C5</accession>
<sequence>MSCLTPPTAISHVYDLFFSCYSKQWCAVLYQAPTACIHDTCITNTAREETGSSLSLVTYKSKVSFLSNKSFYYLPREWIYVSRPRVPDSMRR</sequence>
<dbReference type="EMBL" id="JAWDGP010002692">
    <property type="protein sequence ID" value="KAK3780742.1"/>
    <property type="molecule type" value="Genomic_DNA"/>
</dbReference>
<gene>
    <name evidence="1" type="ORF">RRG08_050706</name>
</gene>
<keyword evidence="2" id="KW-1185">Reference proteome</keyword>
<name>A0AAE1A4C5_9GAST</name>
<comment type="caution">
    <text evidence="1">The sequence shown here is derived from an EMBL/GenBank/DDBJ whole genome shotgun (WGS) entry which is preliminary data.</text>
</comment>
<dbReference type="Proteomes" id="UP001283361">
    <property type="component" value="Unassembled WGS sequence"/>
</dbReference>
<evidence type="ECO:0000313" key="2">
    <source>
        <dbReference type="Proteomes" id="UP001283361"/>
    </source>
</evidence>
<proteinExistence type="predicted"/>